<evidence type="ECO:0008006" key="3">
    <source>
        <dbReference type="Google" id="ProtNLM"/>
    </source>
</evidence>
<evidence type="ECO:0000313" key="1">
    <source>
        <dbReference type="EnsemblMetazoa" id="AALFPA23_024664.P36768"/>
    </source>
</evidence>
<accession>A0ABM2A5J4</accession>
<protein>
    <recommendedName>
        <fullName evidence="3">Helitron helicase-like domain-containing protein</fullName>
    </recommendedName>
</protein>
<dbReference type="PANTHER" id="PTHR10492">
    <property type="match status" value="1"/>
</dbReference>
<evidence type="ECO:0000313" key="2">
    <source>
        <dbReference type="Proteomes" id="UP000069940"/>
    </source>
</evidence>
<reference evidence="1" key="2">
    <citation type="submission" date="2025-05" db="UniProtKB">
        <authorList>
            <consortium name="EnsemblMetazoa"/>
        </authorList>
    </citation>
    <scope>IDENTIFICATION</scope>
    <source>
        <strain evidence="1">Foshan</strain>
    </source>
</reference>
<dbReference type="GeneID" id="109410592"/>
<sequence length="396" mass="45797">MLSKTFKAHINVEYCNSVKSIKYICKYVTKGSDMAVFGVDSGRDEISQYQIGRYVSTNEAIWRIFSFAIHERYPTVVHLAVHLENGQRVYFTTENAEQRADRPPSTTLTSFFETCRIDEFAKTLMYAEMPKYYTWNQSTKKFQRRKQGKRVPGQAEIYSTDALGRIYTVHPSNDECFYLRLLLINVRGPTSFEDIRTVDGVVCQTFREACQRLHLLENDSHWDQTIGDATVSAHPNQIRTLFSIIIATCFPSSPIDLWTKYKDEMSNDILHLTRIRTSQPNLEIDETIYNEALILIEDMCMMMSNKSLAQLGMTAPNRPMHEAFNQELEREQNYDREALSNTVPTHVPLLNQQQRYVYETLMKVVKDETGGIYFLDAPAGIIHNFISRHLSSNKIC</sequence>
<proteinExistence type="predicted"/>
<dbReference type="EnsemblMetazoa" id="AALFPA23_024664.R36768">
    <property type="protein sequence ID" value="AALFPA23_024664.P36768"/>
    <property type="gene ID" value="AALFPA23_024664"/>
</dbReference>
<dbReference type="RefSeq" id="XP_062716306.1">
    <property type="nucleotide sequence ID" value="XM_062860322.1"/>
</dbReference>
<dbReference type="EnsemblMetazoa" id="AALFPA23_024664.R36769">
    <property type="protein sequence ID" value="AALFPA23_024664.P36769"/>
    <property type="gene ID" value="AALFPA23_024664"/>
</dbReference>
<dbReference type="EnsemblMetazoa" id="AALFPA23_024664.R36770">
    <property type="protein sequence ID" value="AALFPA23_024664.P36770"/>
    <property type="gene ID" value="AALFPA23_024664"/>
</dbReference>
<name>A0ABM2A5J4_AEDAL</name>
<keyword evidence="2" id="KW-1185">Reference proteome</keyword>
<dbReference type="RefSeq" id="XP_062716305.1">
    <property type="nucleotide sequence ID" value="XM_062860321.1"/>
</dbReference>
<reference evidence="2" key="1">
    <citation type="journal article" date="2015" name="Proc. Natl. Acad. Sci. U.S.A.">
        <title>Genome sequence of the Asian Tiger mosquito, Aedes albopictus, reveals insights into its biology, genetics, and evolution.</title>
        <authorList>
            <person name="Chen X.G."/>
            <person name="Jiang X."/>
            <person name="Gu J."/>
            <person name="Xu M."/>
            <person name="Wu Y."/>
            <person name="Deng Y."/>
            <person name="Zhang C."/>
            <person name="Bonizzoni M."/>
            <person name="Dermauw W."/>
            <person name="Vontas J."/>
            <person name="Armbruster P."/>
            <person name="Huang X."/>
            <person name="Yang Y."/>
            <person name="Zhang H."/>
            <person name="He W."/>
            <person name="Peng H."/>
            <person name="Liu Y."/>
            <person name="Wu K."/>
            <person name="Chen J."/>
            <person name="Lirakis M."/>
            <person name="Topalis P."/>
            <person name="Van Leeuwen T."/>
            <person name="Hall A.B."/>
            <person name="Jiang X."/>
            <person name="Thorpe C."/>
            <person name="Mueller R.L."/>
            <person name="Sun C."/>
            <person name="Waterhouse R.M."/>
            <person name="Yan G."/>
            <person name="Tu Z.J."/>
            <person name="Fang X."/>
            <person name="James A.A."/>
        </authorList>
    </citation>
    <scope>NUCLEOTIDE SEQUENCE [LARGE SCALE GENOMIC DNA]</scope>
    <source>
        <strain evidence="2">Foshan</strain>
    </source>
</reference>
<organism evidence="1 2">
    <name type="scientific">Aedes albopictus</name>
    <name type="common">Asian tiger mosquito</name>
    <name type="synonym">Stegomyia albopicta</name>
    <dbReference type="NCBI Taxonomy" id="7160"/>
    <lineage>
        <taxon>Eukaryota</taxon>
        <taxon>Metazoa</taxon>
        <taxon>Ecdysozoa</taxon>
        <taxon>Arthropoda</taxon>
        <taxon>Hexapoda</taxon>
        <taxon>Insecta</taxon>
        <taxon>Pterygota</taxon>
        <taxon>Neoptera</taxon>
        <taxon>Endopterygota</taxon>
        <taxon>Diptera</taxon>
        <taxon>Nematocera</taxon>
        <taxon>Culicoidea</taxon>
        <taxon>Culicidae</taxon>
        <taxon>Culicinae</taxon>
        <taxon>Aedini</taxon>
        <taxon>Aedes</taxon>
        <taxon>Stegomyia</taxon>
    </lineage>
</organism>
<dbReference type="RefSeq" id="XP_062716307.1">
    <property type="nucleotide sequence ID" value="XM_062860323.1"/>
</dbReference>
<dbReference type="Proteomes" id="UP000069940">
    <property type="component" value="Unassembled WGS sequence"/>
</dbReference>